<dbReference type="Pfam" id="PF01594">
    <property type="entry name" value="AI-2E_transport"/>
    <property type="match status" value="1"/>
</dbReference>
<feature type="transmembrane region" description="Helical" evidence="6">
    <location>
        <begin position="281"/>
        <end position="298"/>
    </location>
</feature>
<sequence length="365" mass="40301">MGSNVSEKLKITSSHWVLIIALLAAGFACFLLVEPYINSIVMAFIISLLMFPIHDKIETRLTNHRNLASLLSCTLLTVIIVLPLLFVFAAIVQQGSTFSQNVYQWVTQGGIQALFDHPWIVKVLAVVNTYLPFDEIKPQEIGQKVAQFATSFGSNLVGISAKILGDATSFLLNFFLMLFVLFFLLRDHDPIISALRHILPLSRSQEDKLLEEVEKVSKSAVMGSFLTAIAQGLAGGIGMWLAGFQGLFWGTMMGFASFIPVVGTALIWIPAAIYLFLTGDTAWGIFLTVWSIAIVGSIDNLLRPFLMQGSAGMNTLMIFFSLLGGLHLFGLIGLIYGPLIFAIAMVLFNIYEEEFKDFLDEQDQN</sequence>
<keyword evidence="8" id="KW-1185">Reference proteome</keyword>
<proteinExistence type="inferred from homology"/>
<comment type="subcellular location">
    <subcellularLocation>
        <location evidence="1">Membrane</location>
        <topology evidence="1">Multi-pass membrane protein</topology>
    </subcellularLocation>
</comment>
<feature type="transmembrane region" description="Helical" evidence="6">
    <location>
        <begin position="318"/>
        <end position="348"/>
    </location>
</feature>
<feature type="transmembrane region" description="Helical" evidence="6">
    <location>
        <begin position="163"/>
        <end position="185"/>
    </location>
</feature>
<evidence type="ECO:0000313" key="8">
    <source>
        <dbReference type="Proteomes" id="UP001157138"/>
    </source>
</evidence>
<gene>
    <name evidence="7" type="ORF">GCM10007938_22430</name>
</gene>
<name>A0ABQ6EZS8_9VIBR</name>
<evidence type="ECO:0000256" key="5">
    <source>
        <dbReference type="ARBA" id="ARBA00023136"/>
    </source>
</evidence>
<accession>A0ABQ6EZS8</accession>
<feature type="transmembrane region" description="Helical" evidence="6">
    <location>
        <begin position="16"/>
        <end position="33"/>
    </location>
</feature>
<evidence type="ECO:0000256" key="3">
    <source>
        <dbReference type="ARBA" id="ARBA00022692"/>
    </source>
</evidence>
<dbReference type="EMBL" id="BSPW01000044">
    <property type="protein sequence ID" value="GLT18464.1"/>
    <property type="molecule type" value="Genomic_DNA"/>
</dbReference>
<comment type="caution">
    <text evidence="7">The sequence shown here is derived from an EMBL/GenBank/DDBJ whole genome shotgun (WGS) entry which is preliminary data.</text>
</comment>
<evidence type="ECO:0000256" key="4">
    <source>
        <dbReference type="ARBA" id="ARBA00022989"/>
    </source>
</evidence>
<feature type="transmembrane region" description="Helical" evidence="6">
    <location>
        <begin position="67"/>
        <end position="92"/>
    </location>
</feature>
<dbReference type="PANTHER" id="PTHR21716">
    <property type="entry name" value="TRANSMEMBRANE PROTEIN"/>
    <property type="match status" value="1"/>
</dbReference>
<protein>
    <submittedName>
        <fullName evidence="7">AI-2E family transporter</fullName>
    </submittedName>
</protein>
<evidence type="ECO:0000256" key="2">
    <source>
        <dbReference type="ARBA" id="ARBA00009773"/>
    </source>
</evidence>
<evidence type="ECO:0000256" key="6">
    <source>
        <dbReference type="SAM" id="Phobius"/>
    </source>
</evidence>
<reference evidence="8" key="1">
    <citation type="journal article" date="2019" name="Int. J. Syst. Evol. Microbiol.">
        <title>The Global Catalogue of Microorganisms (GCM) 10K type strain sequencing project: providing services to taxonomists for standard genome sequencing and annotation.</title>
        <authorList>
            <consortium name="The Broad Institute Genomics Platform"/>
            <consortium name="The Broad Institute Genome Sequencing Center for Infectious Disease"/>
            <person name="Wu L."/>
            <person name="Ma J."/>
        </authorList>
    </citation>
    <scope>NUCLEOTIDE SEQUENCE [LARGE SCALE GENOMIC DNA]</scope>
    <source>
        <strain evidence="8">NBRC 108723</strain>
    </source>
</reference>
<keyword evidence="5 6" id="KW-0472">Membrane</keyword>
<evidence type="ECO:0000256" key="1">
    <source>
        <dbReference type="ARBA" id="ARBA00004141"/>
    </source>
</evidence>
<keyword evidence="3 6" id="KW-0812">Transmembrane</keyword>
<feature type="transmembrane region" description="Helical" evidence="6">
    <location>
        <begin position="220"/>
        <end position="241"/>
    </location>
</feature>
<organism evidence="7 8">
    <name type="scientific">Vibrio zhanjiangensis</name>
    <dbReference type="NCBI Taxonomy" id="1046128"/>
    <lineage>
        <taxon>Bacteria</taxon>
        <taxon>Pseudomonadati</taxon>
        <taxon>Pseudomonadota</taxon>
        <taxon>Gammaproteobacteria</taxon>
        <taxon>Vibrionales</taxon>
        <taxon>Vibrionaceae</taxon>
        <taxon>Vibrio</taxon>
    </lineage>
</organism>
<comment type="similarity">
    <text evidence="2">Belongs to the autoinducer-2 exporter (AI-2E) (TC 2.A.86) family.</text>
</comment>
<feature type="transmembrane region" description="Helical" evidence="6">
    <location>
        <begin position="247"/>
        <end position="269"/>
    </location>
</feature>
<dbReference type="InterPro" id="IPR002549">
    <property type="entry name" value="AI-2E-like"/>
</dbReference>
<keyword evidence="4 6" id="KW-1133">Transmembrane helix</keyword>
<dbReference type="Proteomes" id="UP001157138">
    <property type="component" value="Unassembled WGS sequence"/>
</dbReference>
<dbReference type="PANTHER" id="PTHR21716:SF4">
    <property type="entry name" value="TRANSMEMBRANE PROTEIN 245"/>
    <property type="match status" value="1"/>
</dbReference>
<evidence type="ECO:0000313" key="7">
    <source>
        <dbReference type="EMBL" id="GLT18464.1"/>
    </source>
</evidence>